<keyword evidence="6" id="KW-1185">Reference proteome</keyword>
<dbReference type="Proteomes" id="UP000619293">
    <property type="component" value="Unassembled WGS sequence"/>
</dbReference>
<evidence type="ECO:0000259" key="4">
    <source>
        <dbReference type="Pfam" id="PF00294"/>
    </source>
</evidence>
<gene>
    <name evidence="5" type="ORF">Cch02nite_30030</name>
</gene>
<evidence type="ECO:0000256" key="2">
    <source>
        <dbReference type="ARBA" id="ARBA00022679"/>
    </source>
</evidence>
<dbReference type="CDD" id="cd01166">
    <property type="entry name" value="KdgK"/>
    <property type="match status" value="1"/>
</dbReference>
<dbReference type="Gene3D" id="3.40.1190.20">
    <property type="match status" value="1"/>
</dbReference>
<keyword evidence="2" id="KW-0808">Transferase</keyword>
<dbReference type="EMBL" id="BONG01000016">
    <property type="protein sequence ID" value="GIF89559.1"/>
    <property type="molecule type" value="Genomic_DNA"/>
</dbReference>
<dbReference type="AlphaFoldDB" id="A0A8J3K6S0"/>
<evidence type="ECO:0000256" key="3">
    <source>
        <dbReference type="ARBA" id="ARBA00022777"/>
    </source>
</evidence>
<dbReference type="GO" id="GO:0016301">
    <property type="term" value="F:kinase activity"/>
    <property type="evidence" value="ECO:0007669"/>
    <property type="project" value="UniProtKB-KW"/>
</dbReference>
<evidence type="ECO:0000313" key="6">
    <source>
        <dbReference type="Proteomes" id="UP000619293"/>
    </source>
</evidence>
<dbReference type="SUPFAM" id="SSF53613">
    <property type="entry name" value="Ribokinase-like"/>
    <property type="match status" value="1"/>
</dbReference>
<dbReference type="InterPro" id="IPR002173">
    <property type="entry name" value="Carboh/pur_kinase_PfkB_CS"/>
</dbReference>
<reference evidence="5 6" key="1">
    <citation type="submission" date="2021-01" db="EMBL/GenBank/DDBJ databases">
        <title>Whole genome shotgun sequence of Catellatospora chokoriensis NBRC 107358.</title>
        <authorList>
            <person name="Komaki H."/>
            <person name="Tamura T."/>
        </authorList>
    </citation>
    <scope>NUCLEOTIDE SEQUENCE [LARGE SCALE GENOMIC DNA]</scope>
    <source>
        <strain evidence="5 6">NBRC 107358</strain>
    </source>
</reference>
<protein>
    <submittedName>
        <fullName evidence="5">Ribokinase</fullName>
    </submittedName>
</protein>
<evidence type="ECO:0000313" key="5">
    <source>
        <dbReference type="EMBL" id="GIF89559.1"/>
    </source>
</evidence>
<proteinExistence type="inferred from homology"/>
<comment type="caution">
    <text evidence="5">The sequence shown here is derived from an EMBL/GenBank/DDBJ whole genome shotgun (WGS) entry which is preliminary data.</text>
</comment>
<organism evidence="5 6">
    <name type="scientific">Catellatospora chokoriensis</name>
    <dbReference type="NCBI Taxonomy" id="310353"/>
    <lineage>
        <taxon>Bacteria</taxon>
        <taxon>Bacillati</taxon>
        <taxon>Actinomycetota</taxon>
        <taxon>Actinomycetes</taxon>
        <taxon>Micromonosporales</taxon>
        <taxon>Micromonosporaceae</taxon>
        <taxon>Catellatospora</taxon>
    </lineage>
</organism>
<dbReference type="RefSeq" id="WP_191839707.1">
    <property type="nucleotide sequence ID" value="NZ_BAAALB010000009.1"/>
</dbReference>
<dbReference type="InterPro" id="IPR029056">
    <property type="entry name" value="Ribokinase-like"/>
</dbReference>
<dbReference type="PROSITE" id="PS00584">
    <property type="entry name" value="PFKB_KINASES_2"/>
    <property type="match status" value="1"/>
</dbReference>
<sequence length="312" mass="32253">MTDVLTLGETMAAFRMAGPLRLGGPAHLSVAGSESTVAIGLARLGHRASWLGVTGADEPGELVRRSLRAEGVDISLARVDPHAPTGLILFEPRVGDLTRVTYHRTGSAGSRLNADDVHPAFAADRMPRILHVTGITCALGDGPYEAVRYAVGHARAAGSLVCLDVNHRTRLWSAQQAAAALRPLLGSLDLVVASDDELAVLTDDADPVAALLAAGVREVVVKHGAGGATSHGEHGTLHRPARSVPVVDTVGAGDAFVAGLLSGVLDGVDAAARLDRAVTVGAFAVATRGDWEGLPFRDDLALLDREPGSAVR</sequence>
<dbReference type="Pfam" id="PF00294">
    <property type="entry name" value="PfkB"/>
    <property type="match status" value="1"/>
</dbReference>
<accession>A0A8J3K6S0</accession>
<dbReference type="PANTHER" id="PTHR43320">
    <property type="entry name" value="SUGAR KINASE"/>
    <property type="match status" value="1"/>
</dbReference>
<dbReference type="InterPro" id="IPR052700">
    <property type="entry name" value="Carb_kinase_PfkB-like"/>
</dbReference>
<dbReference type="PANTHER" id="PTHR43320:SF2">
    <property type="entry name" value="2-DEHYDRO-3-DEOXYGLUCONOKINASE_2-DEHYDRO-3-DEOXYGALACTONOKINASE"/>
    <property type="match status" value="1"/>
</dbReference>
<evidence type="ECO:0000256" key="1">
    <source>
        <dbReference type="ARBA" id="ARBA00010688"/>
    </source>
</evidence>
<keyword evidence="3" id="KW-0418">Kinase</keyword>
<dbReference type="InterPro" id="IPR011611">
    <property type="entry name" value="PfkB_dom"/>
</dbReference>
<comment type="similarity">
    <text evidence="1">Belongs to the carbohydrate kinase PfkB family.</text>
</comment>
<feature type="domain" description="Carbohydrate kinase PfkB" evidence="4">
    <location>
        <begin position="1"/>
        <end position="294"/>
    </location>
</feature>
<name>A0A8J3K6S0_9ACTN</name>